<dbReference type="InterPro" id="IPR010827">
    <property type="entry name" value="BamA/TamA_POTRA"/>
</dbReference>
<keyword evidence="9" id="KW-1185">Reference proteome</keyword>
<evidence type="ECO:0000259" key="6">
    <source>
        <dbReference type="Pfam" id="PF01103"/>
    </source>
</evidence>
<dbReference type="EMBL" id="JBBKYA010000003">
    <property type="protein sequence ID" value="MFD3275793.1"/>
    <property type="molecule type" value="Genomic_DNA"/>
</dbReference>
<evidence type="ECO:0000313" key="9">
    <source>
        <dbReference type="Proteomes" id="UP001598114"/>
    </source>
</evidence>
<name>A0ABW6D423_9BACT</name>
<keyword evidence="4" id="KW-0472">Membrane</keyword>
<dbReference type="PANTHER" id="PTHR12815:SF47">
    <property type="entry name" value="TRANSLOCATION AND ASSEMBLY MODULE SUBUNIT TAMA"/>
    <property type="match status" value="1"/>
</dbReference>
<feature type="domain" description="Bacterial surface antigen (D15)" evidence="6">
    <location>
        <begin position="422"/>
        <end position="757"/>
    </location>
</feature>
<dbReference type="Pfam" id="PF07244">
    <property type="entry name" value="POTRA"/>
    <property type="match status" value="1"/>
</dbReference>
<dbReference type="Gene3D" id="2.40.160.50">
    <property type="entry name" value="membrane protein fhac: a member of the omp85/tpsb transporter family"/>
    <property type="match status" value="1"/>
</dbReference>
<keyword evidence="3" id="KW-0732">Signal</keyword>
<evidence type="ECO:0000313" key="8">
    <source>
        <dbReference type="EMBL" id="MFD3275793.1"/>
    </source>
</evidence>
<evidence type="ECO:0000256" key="3">
    <source>
        <dbReference type="ARBA" id="ARBA00022729"/>
    </source>
</evidence>
<evidence type="ECO:0000256" key="1">
    <source>
        <dbReference type="ARBA" id="ARBA00004370"/>
    </source>
</evidence>
<dbReference type="Pfam" id="PF01103">
    <property type="entry name" value="Omp85"/>
    <property type="match status" value="1"/>
</dbReference>
<evidence type="ECO:0000256" key="5">
    <source>
        <dbReference type="ARBA" id="ARBA00023237"/>
    </source>
</evidence>
<dbReference type="PANTHER" id="PTHR12815">
    <property type="entry name" value="SORTING AND ASSEMBLY MACHINERY SAMM50 PROTEIN FAMILY MEMBER"/>
    <property type="match status" value="1"/>
</dbReference>
<proteinExistence type="predicted"/>
<evidence type="ECO:0000259" key="7">
    <source>
        <dbReference type="Pfam" id="PF07244"/>
    </source>
</evidence>
<dbReference type="InterPro" id="IPR039910">
    <property type="entry name" value="D15-like"/>
</dbReference>
<keyword evidence="5" id="KW-0998">Cell outer membrane</keyword>
<protein>
    <submittedName>
        <fullName evidence="8">BamA/TamA family outer membrane protein</fullName>
    </submittedName>
</protein>
<evidence type="ECO:0000256" key="4">
    <source>
        <dbReference type="ARBA" id="ARBA00023136"/>
    </source>
</evidence>
<evidence type="ECO:0000256" key="2">
    <source>
        <dbReference type="ARBA" id="ARBA00022692"/>
    </source>
</evidence>
<feature type="domain" description="POTRA" evidence="7">
    <location>
        <begin position="31"/>
        <end position="144"/>
    </location>
</feature>
<comment type="caution">
    <text evidence="8">The sequence shown here is derived from an EMBL/GenBank/DDBJ whole genome shotgun (WGS) entry which is preliminary data.</text>
</comment>
<sequence length="762" mass="86839">MKKVSAVFIVLLWFICLSCQTLTTYKLPPNTIKNIVVKGNRVISNEEIKANIVGLKESNKSFAFIRLNSFLANKRFKKDSLGIKQASIQFFKRKPALLDTVVLNSNKVSLEAYYRKNGFLKNNVDLTTSNNGIAYNVTYSIQEGPQSLFSLKDSLLVDNPQLGQTISNFFSKQSIITIDKALSIEAINQQKLALTAYLKNRGYFYFTTEAVGIYLNDLKDSTLRSVGLIYKIPASNYINNSARSYDRIFRFGSLKIDETSLNQVDESQTWVKRSINSTQLKRIINFKEGDIYSLEKVNQSLLNIYATDQFKTVNLTFDTTANKVYPKIELVKNNKYTFSSELGGSIFRGIPGPFLTNSFKVRQVFSYLDYLDFTGRIGFEAQTGFINTETTRKNLELNLSTTLNLPSLFIPKRFDAWKQSLTASQTQIGIGYDYIDRPEYVRTNIKLFQRYNWKKSTNQYFQLSLVDLNLLNTNYPQTPTSDAFLSYLEELRLKGNNLYRSFNPSFVSSINFQYNYRSFLPSNTLISGKSLLINLESGGTSLNLLGSKKLTFIEDILKSNQEIQFYRYLRMNVDYRKYILVGKRNKSQIAFKLNAGLAYAYGAENGFQLPYEKNFFIGGPSSIRAWKPRRLGPGGYNTTNNLIEQPGSMILESSFEYRFPIVQFLGKINGAVFIDAGNIWNIDHGQSNIVGNFSTDTFLNEIAVGTGFGVRWDFDYFLLRLDLATKAVNPAYKANEKWVLSKTTWSSGENPIEFNIGIGYPF</sequence>
<keyword evidence="2" id="KW-0812">Transmembrane</keyword>
<dbReference type="Gene3D" id="3.10.20.310">
    <property type="entry name" value="membrane protein fhac"/>
    <property type="match status" value="2"/>
</dbReference>
<reference evidence="8 9" key="1">
    <citation type="submission" date="2024-03" db="EMBL/GenBank/DDBJ databases">
        <title>Aquirufa genome sequencing.</title>
        <authorList>
            <person name="Pitt A."/>
            <person name="Hahn M.W."/>
        </authorList>
    </citation>
    <scope>NUCLEOTIDE SEQUENCE [LARGE SCALE GENOMIC DNA]</scope>
    <source>
        <strain evidence="8 9">PLAD-142S6K</strain>
    </source>
</reference>
<gene>
    <name evidence="8" type="ORF">SKC38_06105</name>
</gene>
<accession>A0ABW6D423</accession>
<organism evidence="8 9">
    <name type="scientific">Aquirufa echingensis</name>
    <dbReference type="NCBI Taxonomy" id="3096516"/>
    <lineage>
        <taxon>Bacteria</taxon>
        <taxon>Pseudomonadati</taxon>
        <taxon>Bacteroidota</taxon>
        <taxon>Cytophagia</taxon>
        <taxon>Cytophagales</taxon>
        <taxon>Flectobacillaceae</taxon>
        <taxon>Aquirufa</taxon>
    </lineage>
</organism>
<comment type="subcellular location">
    <subcellularLocation>
        <location evidence="1">Membrane</location>
    </subcellularLocation>
</comment>
<dbReference type="RefSeq" id="WP_377976037.1">
    <property type="nucleotide sequence ID" value="NZ_JBBKYA010000003.1"/>
</dbReference>
<dbReference type="Proteomes" id="UP001598114">
    <property type="component" value="Unassembled WGS sequence"/>
</dbReference>
<dbReference type="InterPro" id="IPR000184">
    <property type="entry name" value="Bac_surfAg_D15"/>
</dbReference>